<feature type="region of interest" description="Disordered" evidence="1">
    <location>
        <begin position="1"/>
        <end position="74"/>
    </location>
</feature>
<name>A0A212JX14_9FIRM</name>
<organism evidence="2">
    <name type="scientific">uncultured Eubacteriales bacterium</name>
    <dbReference type="NCBI Taxonomy" id="172733"/>
    <lineage>
        <taxon>Bacteria</taxon>
        <taxon>Bacillati</taxon>
        <taxon>Bacillota</taxon>
        <taxon>Clostridia</taxon>
        <taxon>Eubacteriales</taxon>
        <taxon>environmental samples</taxon>
    </lineage>
</organism>
<dbReference type="EMBL" id="FLUN01000001">
    <property type="protein sequence ID" value="SBW04006.1"/>
    <property type="molecule type" value="Genomic_DNA"/>
</dbReference>
<evidence type="ECO:0000313" key="2">
    <source>
        <dbReference type="EMBL" id="SBW04006.1"/>
    </source>
</evidence>
<sequence length="147" mass="15867">MSNSINWMGNKVLDSGTPRQTGTLSSPPPVQQSRVAPAPPPYIQPTAQAPMTYMPAPTDSMPSEGVDLTTVQGPPPAAEEGFIPYYLASNIGRAVRAEFIVGTSQYVDKAGVIKEVGINYFVLYDTNARADIMCDLYSVKFVTIPRP</sequence>
<evidence type="ECO:0000256" key="1">
    <source>
        <dbReference type="SAM" id="MobiDB-lite"/>
    </source>
</evidence>
<accession>A0A212JX14</accession>
<proteinExistence type="predicted"/>
<reference evidence="2" key="1">
    <citation type="submission" date="2016-04" db="EMBL/GenBank/DDBJ databases">
        <authorList>
            <person name="Evans L.H."/>
            <person name="Alamgir A."/>
            <person name="Owens N."/>
            <person name="Weber N.D."/>
            <person name="Virtaneva K."/>
            <person name="Barbian K."/>
            <person name="Babar A."/>
            <person name="Rosenke K."/>
        </authorList>
    </citation>
    <scope>NUCLEOTIDE SEQUENCE</scope>
    <source>
        <strain evidence="2">86</strain>
    </source>
</reference>
<gene>
    <name evidence="2" type="ORF">KL86CLO1_11852</name>
</gene>
<dbReference type="AlphaFoldDB" id="A0A212JX14"/>
<protein>
    <submittedName>
        <fullName evidence="2">Uncharacterized protein</fullName>
    </submittedName>
</protein>